<feature type="short sequence motif" description="TonB box" evidence="13">
    <location>
        <begin position="69"/>
        <end position="75"/>
    </location>
</feature>
<evidence type="ECO:0000256" key="10">
    <source>
        <dbReference type="ARBA" id="ARBA00023136"/>
    </source>
</evidence>
<keyword evidence="6 17" id="KW-0732">Signal</keyword>
<dbReference type="AlphaFoldDB" id="A0A918PZJ1"/>
<evidence type="ECO:0000256" key="6">
    <source>
        <dbReference type="ARBA" id="ARBA00022729"/>
    </source>
</evidence>
<evidence type="ECO:0000256" key="11">
    <source>
        <dbReference type="ARBA" id="ARBA00023237"/>
    </source>
</evidence>
<evidence type="ECO:0000313" key="20">
    <source>
        <dbReference type="EMBL" id="GGZ28481.1"/>
    </source>
</evidence>
<feature type="domain" description="TonB-dependent receptor plug" evidence="19">
    <location>
        <begin position="81"/>
        <end position="189"/>
    </location>
</feature>
<feature type="short sequence motif" description="TonB C-terminal box" evidence="14">
    <location>
        <begin position="812"/>
        <end position="829"/>
    </location>
</feature>
<feature type="signal peptide" evidence="17">
    <location>
        <begin position="1"/>
        <end position="33"/>
    </location>
</feature>
<dbReference type="InterPro" id="IPR000531">
    <property type="entry name" value="Beta-barrel_TonB"/>
</dbReference>
<dbReference type="RefSeq" id="WP_189485556.1">
    <property type="nucleotide sequence ID" value="NZ_BMZB01000001.1"/>
</dbReference>
<dbReference type="Gene3D" id="2.40.170.20">
    <property type="entry name" value="TonB-dependent receptor, beta-barrel domain"/>
    <property type="match status" value="1"/>
</dbReference>
<dbReference type="InterPro" id="IPR010917">
    <property type="entry name" value="TonB_rcpt_CS"/>
</dbReference>
<comment type="caution">
    <text evidence="20">The sequence shown here is derived from an EMBL/GenBank/DDBJ whole genome shotgun (WGS) entry which is preliminary data.</text>
</comment>
<keyword evidence="8" id="KW-0406">Ion transport</keyword>
<dbReference type="EMBL" id="BMZB01000001">
    <property type="protein sequence ID" value="GGZ28481.1"/>
    <property type="molecule type" value="Genomic_DNA"/>
</dbReference>
<evidence type="ECO:0000256" key="1">
    <source>
        <dbReference type="ARBA" id="ARBA00004571"/>
    </source>
</evidence>
<evidence type="ECO:0000256" key="9">
    <source>
        <dbReference type="ARBA" id="ARBA00023077"/>
    </source>
</evidence>
<dbReference type="Pfam" id="PF07715">
    <property type="entry name" value="Plug"/>
    <property type="match status" value="1"/>
</dbReference>
<evidence type="ECO:0000256" key="17">
    <source>
        <dbReference type="SAM" id="SignalP"/>
    </source>
</evidence>
<evidence type="ECO:0000256" key="13">
    <source>
        <dbReference type="PROSITE-ProRule" id="PRU10143"/>
    </source>
</evidence>
<dbReference type="Proteomes" id="UP000662572">
    <property type="component" value="Unassembled WGS sequence"/>
</dbReference>
<keyword evidence="5 12" id="KW-0812">Transmembrane</keyword>
<evidence type="ECO:0000256" key="3">
    <source>
        <dbReference type="ARBA" id="ARBA00022452"/>
    </source>
</evidence>
<accession>A0A918PZJ1</accession>
<evidence type="ECO:0000256" key="15">
    <source>
        <dbReference type="RuleBase" id="RU003357"/>
    </source>
</evidence>
<evidence type="ECO:0000256" key="4">
    <source>
        <dbReference type="ARBA" id="ARBA00022496"/>
    </source>
</evidence>
<reference evidence="20" key="2">
    <citation type="submission" date="2020-09" db="EMBL/GenBank/DDBJ databases">
        <authorList>
            <person name="Sun Q."/>
            <person name="Kim S."/>
        </authorList>
    </citation>
    <scope>NUCLEOTIDE SEQUENCE</scope>
    <source>
        <strain evidence="20">KCTC 32296</strain>
    </source>
</reference>
<proteinExistence type="inferred from homology"/>
<gene>
    <name evidence="20" type="primary">fyuA</name>
    <name evidence="20" type="ORF">GCM10011273_12880</name>
</gene>
<keyword evidence="10 12" id="KW-0472">Membrane</keyword>
<evidence type="ECO:0000256" key="2">
    <source>
        <dbReference type="ARBA" id="ARBA00022448"/>
    </source>
</evidence>
<feature type="compositionally biased region" description="Polar residues" evidence="16">
    <location>
        <begin position="316"/>
        <end position="340"/>
    </location>
</feature>
<dbReference type="InterPro" id="IPR039426">
    <property type="entry name" value="TonB-dep_rcpt-like"/>
</dbReference>
<evidence type="ECO:0000256" key="14">
    <source>
        <dbReference type="PROSITE-ProRule" id="PRU10144"/>
    </source>
</evidence>
<dbReference type="PANTHER" id="PTHR32552">
    <property type="entry name" value="FERRICHROME IRON RECEPTOR-RELATED"/>
    <property type="match status" value="1"/>
</dbReference>
<dbReference type="GO" id="GO:0009279">
    <property type="term" value="C:cell outer membrane"/>
    <property type="evidence" value="ECO:0007669"/>
    <property type="project" value="UniProtKB-SubCell"/>
</dbReference>
<sequence length="829" mass="90866">MTTSPNVVQASARRTLWLASAATLSLITAPAFAQDLLLASADDVAQSVTREAQAEKDLKKDDREDRIETIVVTANKRSESAQKVPTAISVVGGAQLERNEIRSAGDVVRFIPNASAAQTESRNRPRWFIRGVGSNDPGANVVNPVGVYIDEVYLNAPWFQAFPAFDLDRVEVLRGPQGTLWGKNTVGGAIHYISRKPQFETGGYARVGVGNLDAYNAQGAVTGPVSDNIAARLSFSLENRGGVASNNVTGEDDFGKVKDAALRFQLLGKVSDNVEVLASVRARNSDGTPIARYIEPAYPDNATFKGASALADDYGNTPTNAPDAGSSNVDGSSRTDQKGATFTVNWTPGDYTFTSITAYDDGQQVSKSDGDFTAFEGSRSYADIQSTQVTQEFRITSPRDDRFNWIAGFHYFYEDFSSDSSTATLQTTAYLDRGTGAQRWRHTYFQNVKYDQEAKSYALFGSGTYNFTGKFSITGGLRYTTEQRDAKIDILNGLGEASTRRLNTVDPALAPTSAKPLITFTNTGQWWLRSAVTSSAPYQPYVSEPSKTWNRWTWDITPQYKVSDDVLLYAKHARGFRSGTFQASATQSNQFDPSGIEPEDLYSYEGGVKSQWWDKRVRVNLSAFYYDYKKAQVLVQGVPIVTGGTTAFAARLINAQGWSKGIELDISAKPTPKLRLDAAIGTLDTEYTQDFIPNNPNTGLLFGKGNEFTRAPKFSGTVGAEYRIPTSFGDVTLATDWSYRTSQWFTVNAQESDPTKLDYLVSQYQKQKGYALGNARVTAAIGDDLEVSAYVRNLTDETYKILTFGTQQGARLTTYGDPRTYGVTVSAKF</sequence>
<keyword evidence="9 13" id="KW-0798">TonB box</keyword>
<evidence type="ECO:0000259" key="19">
    <source>
        <dbReference type="Pfam" id="PF07715"/>
    </source>
</evidence>
<dbReference type="SUPFAM" id="SSF56935">
    <property type="entry name" value="Porins"/>
    <property type="match status" value="1"/>
</dbReference>
<dbReference type="PROSITE" id="PS52016">
    <property type="entry name" value="TONB_DEPENDENT_REC_3"/>
    <property type="match status" value="1"/>
</dbReference>
<keyword evidence="3 12" id="KW-1134">Transmembrane beta strand</keyword>
<dbReference type="InterPro" id="IPR036942">
    <property type="entry name" value="Beta-barrel_TonB_sf"/>
</dbReference>
<keyword evidence="2 12" id="KW-0813">Transport</keyword>
<dbReference type="GO" id="GO:0006826">
    <property type="term" value="P:iron ion transport"/>
    <property type="evidence" value="ECO:0007669"/>
    <property type="project" value="UniProtKB-KW"/>
</dbReference>
<evidence type="ECO:0000259" key="18">
    <source>
        <dbReference type="Pfam" id="PF00593"/>
    </source>
</evidence>
<evidence type="ECO:0000313" key="21">
    <source>
        <dbReference type="Proteomes" id="UP000662572"/>
    </source>
</evidence>
<feature type="domain" description="TonB-dependent receptor-like beta-barrel" evidence="18">
    <location>
        <begin position="303"/>
        <end position="794"/>
    </location>
</feature>
<evidence type="ECO:0000256" key="16">
    <source>
        <dbReference type="SAM" id="MobiDB-lite"/>
    </source>
</evidence>
<dbReference type="PANTHER" id="PTHR32552:SF81">
    <property type="entry name" value="TONB-DEPENDENT OUTER MEMBRANE RECEPTOR"/>
    <property type="match status" value="1"/>
</dbReference>
<keyword evidence="20" id="KW-0675">Receptor</keyword>
<organism evidence="20 21">
    <name type="scientific">Asticcacaulis endophyticus</name>
    <dbReference type="NCBI Taxonomy" id="1395890"/>
    <lineage>
        <taxon>Bacteria</taxon>
        <taxon>Pseudomonadati</taxon>
        <taxon>Pseudomonadota</taxon>
        <taxon>Alphaproteobacteria</taxon>
        <taxon>Caulobacterales</taxon>
        <taxon>Caulobacteraceae</taxon>
        <taxon>Asticcacaulis</taxon>
    </lineage>
</organism>
<keyword evidence="21" id="KW-1185">Reference proteome</keyword>
<feature type="region of interest" description="Disordered" evidence="16">
    <location>
        <begin position="313"/>
        <end position="340"/>
    </location>
</feature>
<evidence type="ECO:0000256" key="8">
    <source>
        <dbReference type="ARBA" id="ARBA00023065"/>
    </source>
</evidence>
<evidence type="ECO:0000256" key="12">
    <source>
        <dbReference type="PROSITE-ProRule" id="PRU01360"/>
    </source>
</evidence>
<comment type="subcellular location">
    <subcellularLocation>
        <location evidence="1 12">Cell outer membrane</location>
        <topology evidence="1 12">Multi-pass membrane protein</topology>
    </subcellularLocation>
</comment>
<name>A0A918PZJ1_9CAUL</name>
<reference evidence="20" key="1">
    <citation type="journal article" date="2014" name="Int. J. Syst. Evol. Microbiol.">
        <title>Complete genome sequence of Corynebacterium casei LMG S-19264T (=DSM 44701T), isolated from a smear-ripened cheese.</title>
        <authorList>
            <consortium name="US DOE Joint Genome Institute (JGI-PGF)"/>
            <person name="Walter F."/>
            <person name="Albersmeier A."/>
            <person name="Kalinowski J."/>
            <person name="Ruckert C."/>
        </authorList>
    </citation>
    <scope>NUCLEOTIDE SEQUENCE</scope>
    <source>
        <strain evidence="20">KCTC 32296</strain>
    </source>
</reference>
<evidence type="ECO:0000256" key="5">
    <source>
        <dbReference type="ARBA" id="ARBA00022692"/>
    </source>
</evidence>
<evidence type="ECO:0000256" key="7">
    <source>
        <dbReference type="ARBA" id="ARBA00023004"/>
    </source>
</evidence>
<dbReference type="InterPro" id="IPR012910">
    <property type="entry name" value="Plug_dom"/>
</dbReference>
<keyword evidence="11 12" id="KW-0998">Cell outer membrane</keyword>
<dbReference type="PROSITE" id="PS00430">
    <property type="entry name" value="TONB_DEPENDENT_REC_1"/>
    <property type="match status" value="1"/>
</dbReference>
<dbReference type="InterPro" id="IPR010916">
    <property type="entry name" value="TonB_box_CS"/>
</dbReference>
<feature type="chain" id="PRO_5037456313" evidence="17">
    <location>
        <begin position="34"/>
        <end position="829"/>
    </location>
</feature>
<keyword evidence="7" id="KW-0408">Iron</keyword>
<dbReference type="PROSITE" id="PS01156">
    <property type="entry name" value="TONB_DEPENDENT_REC_2"/>
    <property type="match status" value="1"/>
</dbReference>
<comment type="similarity">
    <text evidence="12 15">Belongs to the TonB-dependent receptor family.</text>
</comment>
<dbReference type="Pfam" id="PF00593">
    <property type="entry name" value="TonB_dep_Rec_b-barrel"/>
    <property type="match status" value="1"/>
</dbReference>
<keyword evidence="4" id="KW-0410">Iron transport</keyword>
<protein>
    <submittedName>
        <fullName evidence="20">TonB-dependent receptor</fullName>
    </submittedName>
</protein>